<gene>
    <name evidence="2" type="ORF">BTO22_03320</name>
</gene>
<dbReference type="InterPro" id="IPR035288">
    <property type="entry name" value="ToxS"/>
</dbReference>
<dbReference type="Pfam" id="PF17323">
    <property type="entry name" value="ToxS"/>
    <property type="match status" value="1"/>
</dbReference>
<dbReference type="RefSeq" id="WP_105054264.1">
    <property type="nucleotide sequence ID" value="NZ_CAWNRT010000001.1"/>
</dbReference>
<dbReference type="EMBL" id="MSCO01000001">
    <property type="protein sequence ID" value="PQJ88662.1"/>
    <property type="molecule type" value="Genomic_DNA"/>
</dbReference>
<proteinExistence type="predicted"/>
<evidence type="ECO:0000256" key="1">
    <source>
        <dbReference type="SAM" id="Phobius"/>
    </source>
</evidence>
<dbReference type="GO" id="GO:0016020">
    <property type="term" value="C:membrane"/>
    <property type="evidence" value="ECO:0007669"/>
    <property type="project" value="InterPro"/>
</dbReference>
<dbReference type="OrthoDB" id="5916028at2"/>
<evidence type="ECO:0000313" key="2">
    <source>
        <dbReference type="EMBL" id="PQJ88662.1"/>
    </source>
</evidence>
<reference evidence="2 3" key="1">
    <citation type="submission" date="2016-12" db="EMBL/GenBank/DDBJ databases">
        <title>Diversity of luminous bacteria.</title>
        <authorList>
            <person name="Yoshizawa S."/>
            <person name="Kogure K."/>
        </authorList>
    </citation>
    <scope>NUCLEOTIDE SEQUENCE [LARGE SCALE GENOMIC DNA]</scope>
    <source>
        <strain evidence="2 3">ATCC 33715</strain>
    </source>
</reference>
<sequence>MWLNDEQLPLMKRFSPIILLLISMIGSGWFYWESDSKVEQLLTSKEWQSMSTVRIDSNIDYEDMGPLKRADIKSNVVYLPNKTYSKSSKLTIYSVLDTETHPLTINVMETGNWEYSGDYLLIDPIEFKDVASSDNKEFTGAQKKLIMRVFRIDAQQSKRVDVINDKTLLLTSLNYGSGILFSH</sequence>
<keyword evidence="1" id="KW-0472">Membrane</keyword>
<feature type="transmembrane region" description="Helical" evidence="1">
    <location>
        <begin position="14"/>
        <end position="32"/>
    </location>
</feature>
<organism evidence="2 3">
    <name type="scientific">Aliivibrio sifiae</name>
    <dbReference type="NCBI Taxonomy" id="566293"/>
    <lineage>
        <taxon>Bacteria</taxon>
        <taxon>Pseudomonadati</taxon>
        <taxon>Pseudomonadota</taxon>
        <taxon>Gammaproteobacteria</taxon>
        <taxon>Vibrionales</taxon>
        <taxon>Vibrionaceae</taxon>
        <taxon>Aliivibrio</taxon>
    </lineage>
</organism>
<dbReference type="Proteomes" id="UP000239263">
    <property type="component" value="Unassembled WGS sequence"/>
</dbReference>
<name>A0A2S7XBZ4_9GAMM</name>
<accession>A0A2S7XBZ4</accession>
<dbReference type="AlphaFoldDB" id="A0A2S7XBZ4"/>
<keyword evidence="1" id="KW-1133">Transmembrane helix</keyword>
<comment type="caution">
    <text evidence="2">The sequence shown here is derived from an EMBL/GenBank/DDBJ whole genome shotgun (WGS) entry which is preliminary data.</text>
</comment>
<keyword evidence="1" id="KW-0812">Transmembrane</keyword>
<evidence type="ECO:0000313" key="3">
    <source>
        <dbReference type="Proteomes" id="UP000239263"/>
    </source>
</evidence>
<protein>
    <submittedName>
        <fullName evidence="2">Uncharacterized protein</fullName>
    </submittedName>
</protein>